<evidence type="ECO:0000313" key="3">
    <source>
        <dbReference type="Proteomes" id="UP001447979"/>
    </source>
</evidence>
<dbReference type="Proteomes" id="UP001447979">
    <property type="component" value="Unassembled WGS sequence"/>
</dbReference>
<keyword evidence="3" id="KW-1185">Reference proteome</keyword>
<dbReference type="CDD" id="cd05403">
    <property type="entry name" value="NT_KNTase_like"/>
    <property type="match status" value="1"/>
</dbReference>
<proteinExistence type="predicted"/>
<accession>A0ABV1CG46</accession>
<reference evidence="2 3" key="1">
    <citation type="submission" date="2024-03" db="EMBL/GenBank/DDBJ databases">
        <title>Human intestinal bacterial collection.</title>
        <authorList>
            <person name="Pauvert C."/>
            <person name="Hitch T.C.A."/>
            <person name="Clavel T."/>
        </authorList>
    </citation>
    <scope>NUCLEOTIDE SEQUENCE [LARGE SCALE GENOMIC DNA]</scope>
    <source>
        <strain evidence="2 3">CLA-SR-H025</strain>
    </source>
</reference>
<name>A0ABV1CG46_9FIRM</name>
<dbReference type="EMBL" id="JBBMFO010000015">
    <property type="protein sequence ID" value="MEQ2401099.1"/>
    <property type="molecule type" value="Genomic_DNA"/>
</dbReference>
<evidence type="ECO:0000259" key="1">
    <source>
        <dbReference type="Pfam" id="PF18765"/>
    </source>
</evidence>
<feature type="domain" description="Polymerase beta nucleotidyltransferase" evidence="1">
    <location>
        <begin position="17"/>
        <end position="98"/>
    </location>
</feature>
<protein>
    <recommendedName>
        <fullName evidence="1">Polymerase beta nucleotidyltransferase domain-containing protein</fullName>
    </recommendedName>
</protein>
<dbReference type="Pfam" id="PF18765">
    <property type="entry name" value="Polbeta"/>
    <property type="match status" value="1"/>
</dbReference>
<evidence type="ECO:0000313" key="2">
    <source>
        <dbReference type="EMBL" id="MEQ2401099.1"/>
    </source>
</evidence>
<organism evidence="2 3">
    <name type="scientific">Peptoniphilus hominis</name>
    <name type="common">ex Hitch et al. 2025</name>
    <dbReference type="NCBI Taxonomy" id="3133174"/>
    <lineage>
        <taxon>Bacteria</taxon>
        <taxon>Bacillati</taxon>
        <taxon>Bacillota</taxon>
        <taxon>Tissierellia</taxon>
        <taxon>Tissierellales</taxon>
        <taxon>Peptoniphilaceae</taxon>
        <taxon>Peptoniphilus</taxon>
    </lineage>
</organism>
<dbReference type="InterPro" id="IPR041633">
    <property type="entry name" value="Polbeta"/>
</dbReference>
<dbReference type="Gene3D" id="3.30.460.10">
    <property type="entry name" value="Beta Polymerase, domain 2"/>
    <property type="match status" value="1"/>
</dbReference>
<comment type="caution">
    <text evidence="2">The sequence shown here is derived from an EMBL/GenBank/DDBJ whole genome shotgun (WGS) entry which is preliminary data.</text>
</comment>
<sequence>MLKYNTDFLVWNLRDIINSLIEKYSEINQIFLFGSRAYRTESYRSDIDLLAICKEPIAIADINSWLHDEYPPVDLFLSTDSITAYSVVNGSKIFYRSDNKKGFKDLIDQIDAISLWDLKDGFNNSFDLWEMRTLIGTEFIMSVIPKNAIRDDVYIFDLFLKDLEYSGIKPFFSGYNHKQITNSILDIIECGLTIPTEYSKKAKNFTFDKIKLKDEYDFQNFIHFLLRPIYKDIQTENVAIKLDGQEKRADLGLYNNKIIIETKWIDNKSKKSEVIKTLDGLANFYSENPNVRSIIFLVLYKKGFKLDEKLLEYRFSYEKKDPMIIVRFFENVFD</sequence>
<dbReference type="RefSeq" id="WP_349170654.1">
    <property type="nucleotide sequence ID" value="NZ_JBBMFO010000015.1"/>
</dbReference>
<dbReference type="SUPFAM" id="SSF81301">
    <property type="entry name" value="Nucleotidyltransferase"/>
    <property type="match status" value="1"/>
</dbReference>
<dbReference type="InterPro" id="IPR043519">
    <property type="entry name" value="NT_sf"/>
</dbReference>
<gene>
    <name evidence="2" type="ORF">WMO19_05705</name>
</gene>
<dbReference type="Pfam" id="PF18742">
    <property type="entry name" value="DpnII-MboI"/>
    <property type="match status" value="1"/>
</dbReference>